<evidence type="ECO:0000256" key="3">
    <source>
        <dbReference type="ARBA" id="ARBA00022448"/>
    </source>
</evidence>
<dbReference type="Gene3D" id="1.20.1530.20">
    <property type="match status" value="1"/>
</dbReference>
<keyword evidence="4" id="KW-1003">Cell membrane</keyword>
<dbReference type="AlphaFoldDB" id="A0A8J7SFG1"/>
<feature type="transmembrane region" description="Helical" evidence="8">
    <location>
        <begin position="237"/>
        <end position="257"/>
    </location>
</feature>
<gene>
    <name evidence="9" type="ORF">H0I76_18805</name>
</gene>
<keyword evidence="10" id="KW-1185">Reference proteome</keyword>
<dbReference type="GO" id="GO:0005886">
    <property type="term" value="C:plasma membrane"/>
    <property type="evidence" value="ECO:0007669"/>
    <property type="project" value="UniProtKB-SubCell"/>
</dbReference>
<keyword evidence="7 8" id="KW-0472">Membrane</keyword>
<protein>
    <submittedName>
        <fullName evidence="9">AEC family transporter</fullName>
    </submittedName>
</protein>
<evidence type="ECO:0000256" key="8">
    <source>
        <dbReference type="SAM" id="Phobius"/>
    </source>
</evidence>
<dbReference type="PANTHER" id="PTHR36838">
    <property type="entry name" value="AUXIN EFFLUX CARRIER FAMILY PROTEIN"/>
    <property type="match status" value="1"/>
</dbReference>
<feature type="transmembrane region" description="Helical" evidence="8">
    <location>
        <begin position="64"/>
        <end position="83"/>
    </location>
</feature>
<feature type="transmembrane region" description="Helical" evidence="8">
    <location>
        <begin position="33"/>
        <end position="52"/>
    </location>
</feature>
<evidence type="ECO:0000256" key="4">
    <source>
        <dbReference type="ARBA" id="ARBA00022475"/>
    </source>
</evidence>
<comment type="similarity">
    <text evidence="2">Belongs to the auxin efflux carrier (TC 2.A.69) family.</text>
</comment>
<evidence type="ECO:0000256" key="5">
    <source>
        <dbReference type="ARBA" id="ARBA00022692"/>
    </source>
</evidence>
<comment type="caution">
    <text evidence="9">The sequence shown here is derived from an EMBL/GenBank/DDBJ whole genome shotgun (WGS) entry which is preliminary data.</text>
</comment>
<reference evidence="9" key="1">
    <citation type="submission" date="2020-12" db="EMBL/GenBank/DDBJ databases">
        <title>Bacterial taxonomy.</title>
        <authorList>
            <person name="Pan X."/>
        </authorList>
    </citation>
    <scope>NUCLEOTIDE SEQUENCE</scope>
    <source>
        <strain evidence="9">M0105</strain>
    </source>
</reference>
<feature type="transmembrane region" description="Helical" evidence="8">
    <location>
        <begin position="269"/>
        <end position="290"/>
    </location>
</feature>
<evidence type="ECO:0000256" key="2">
    <source>
        <dbReference type="ARBA" id="ARBA00010145"/>
    </source>
</evidence>
<evidence type="ECO:0000256" key="7">
    <source>
        <dbReference type="ARBA" id="ARBA00023136"/>
    </source>
</evidence>
<dbReference type="GO" id="GO:0055085">
    <property type="term" value="P:transmembrane transport"/>
    <property type="evidence" value="ECO:0007669"/>
    <property type="project" value="InterPro"/>
</dbReference>
<evidence type="ECO:0000313" key="9">
    <source>
        <dbReference type="EMBL" id="MBK0401252.1"/>
    </source>
</evidence>
<proteinExistence type="inferred from homology"/>
<evidence type="ECO:0000256" key="1">
    <source>
        <dbReference type="ARBA" id="ARBA00004651"/>
    </source>
</evidence>
<feature type="transmembrane region" description="Helical" evidence="8">
    <location>
        <begin position="117"/>
        <end position="142"/>
    </location>
</feature>
<feature type="transmembrane region" description="Helical" evidence="8">
    <location>
        <begin position="176"/>
        <end position="199"/>
    </location>
</feature>
<organism evidence="9 10">
    <name type="scientific">Thermohalobaculum xanthum</name>
    <dbReference type="NCBI Taxonomy" id="2753746"/>
    <lineage>
        <taxon>Bacteria</taxon>
        <taxon>Pseudomonadati</taxon>
        <taxon>Pseudomonadota</taxon>
        <taxon>Alphaproteobacteria</taxon>
        <taxon>Rhodobacterales</taxon>
        <taxon>Paracoccaceae</taxon>
        <taxon>Thermohalobaculum</taxon>
    </lineage>
</organism>
<keyword evidence="6 8" id="KW-1133">Transmembrane helix</keyword>
<comment type="subcellular location">
    <subcellularLocation>
        <location evidence="1">Cell membrane</location>
        <topology evidence="1">Multi-pass membrane protein</topology>
    </subcellularLocation>
</comment>
<dbReference type="InterPro" id="IPR038770">
    <property type="entry name" value="Na+/solute_symporter_sf"/>
</dbReference>
<dbReference type="Proteomes" id="UP000655420">
    <property type="component" value="Unassembled WGS sequence"/>
</dbReference>
<evidence type="ECO:0000313" key="10">
    <source>
        <dbReference type="Proteomes" id="UP000655420"/>
    </source>
</evidence>
<accession>A0A8J7SFG1</accession>
<dbReference type="RefSeq" id="WP_200613605.1">
    <property type="nucleotide sequence ID" value="NZ_JAEHHL010000016.1"/>
</dbReference>
<dbReference type="Pfam" id="PF03547">
    <property type="entry name" value="Mem_trans"/>
    <property type="match status" value="2"/>
</dbReference>
<feature type="transmembrane region" description="Helical" evidence="8">
    <location>
        <begin position="211"/>
        <end position="231"/>
    </location>
</feature>
<sequence>MLVQIFAITAPVFLLALAGFVWARIKAPFDLDFVTRLSLTFSVPCLMFATLVKAEIDPAAFRDVAVASLAAYVAAAVVFVPMLRLGGLSQRTWLAPVIFGNTGNVGLPVALFAFGDAGLALAMVVFAVMAILSFTIGIYMVAGVGRPSEALRQPLVYASVLGGLFAVMDWDLPDWLMSALSLAGQIAIPMMLLTLGVSIARLRVGDIGRAALISVLKYVVCGAAALGTAHAVGLSEVATGVLFLQLVMPVAVTNYMLAARYKRDPDAVAGLVVVSTVLSLAGIPVALAVFL</sequence>
<name>A0A8J7SFG1_9RHOB</name>
<keyword evidence="3" id="KW-0813">Transport</keyword>
<dbReference type="InterPro" id="IPR004776">
    <property type="entry name" value="Mem_transp_PIN-like"/>
</dbReference>
<dbReference type="PANTHER" id="PTHR36838:SF1">
    <property type="entry name" value="SLR1864 PROTEIN"/>
    <property type="match status" value="1"/>
</dbReference>
<dbReference type="EMBL" id="JAEHHL010000016">
    <property type="protein sequence ID" value="MBK0401252.1"/>
    <property type="molecule type" value="Genomic_DNA"/>
</dbReference>
<evidence type="ECO:0000256" key="6">
    <source>
        <dbReference type="ARBA" id="ARBA00022989"/>
    </source>
</evidence>
<keyword evidence="5 8" id="KW-0812">Transmembrane</keyword>